<proteinExistence type="predicted"/>
<protein>
    <submittedName>
        <fullName evidence="1">Phage tail protein</fullName>
    </submittedName>
</protein>
<accession>A0AAW3WHL7</accession>
<evidence type="ECO:0000313" key="2">
    <source>
        <dbReference type="Proteomes" id="UP001194098"/>
    </source>
</evidence>
<dbReference type="Proteomes" id="UP001194098">
    <property type="component" value="Unassembled WGS sequence"/>
</dbReference>
<reference evidence="1" key="1">
    <citation type="submission" date="2020-04" db="EMBL/GenBank/DDBJ databases">
        <authorList>
            <person name="Brown S."/>
        </authorList>
    </citation>
    <scope>NUCLEOTIDE SEQUENCE</scope>
    <source>
        <strain evidence="1">DJ015</strain>
    </source>
</reference>
<reference evidence="1" key="2">
    <citation type="journal article" date="2022" name="Nat. Biotechnol.">
        <title>Carbon-negative production of acetone and isopropanol by gas fermentation at industrial pilot scale.</title>
        <authorList>
            <person name="Liew F.E."/>
            <person name="Nogle R."/>
            <person name="Abdalla T."/>
            <person name="Rasor B.J."/>
            <person name="Canter C."/>
            <person name="Jensen R.O."/>
            <person name="Wang L."/>
            <person name="Strutz J."/>
            <person name="Chirania P."/>
            <person name="De Tissera S."/>
            <person name="Mueller A.P."/>
            <person name="Ruan Z."/>
            <person name="Gao A."/>
            <person name="Tran L."/>
            <person name="Engle N.L."/>
            <person name="Bromley J.C."/>
            <person name="Daniell J."/>
            <person name="Conrado R."/>
            <person name="Tschaplinski T.J."/>
            <person name="Giannone R.J."/>
            <person name="Hettich R.L."/>
            <person name="Karim A.S."/>
            <person name="Simpson S.D."/>
            <person name="Brown S.D."/>
            <person name="Leang C."/>
            <person name="Jewett M.C."/>
            <person name="Kopke M."/>
        </authorList>
    </citation>
    <scope>NUCLEOTIDE SEQUENCE</scope>
    <source>
        <strain evidence="1">DJ015</strain>
    </source>
</reference>
<comment type="caution">
    <text evidence="1">The sequence shown here is derived from an EMBL/GenBank/DDBJ whole genome shotgun (WGS) entry which is preliminary data.</text>
</comment>
<feature type="non-terminal residue" evidence="1">
    <location>
        <position position="1"/>
    </location>
</feature>
<gene>
    <name evidence="1" type="ORF">HGI39_26160</name>
</gene>
<sequence length="402" mass="43562">TGVMGKKVIITKPESKQTLSEAPQVYTSIDYPTFGLLAEAITANNNIYEAYTEDENELTANLVASSSYLSNGEDGTDLTADELFEALSGKRDGNGFILAQGAYQILENYQVDQIVPVGVYADDKLSDKNANFAYELALYCAISSYRNKTTIGAIPMKPIKDTTLANIQKYAKYLATYDNTYYMLDEAGSPIKDSEGNKFDLGKYISVVAGPKVLFNHSVNALREGNAAVMYMAYTSTLASKSAPTNKKMLGTTGLKFNFSNSQLNDIIGNRMVAFQLKYLESGNASTGAYVVDAPTAAAKNSDYARLSTVRVIRDVADAMREVADPYIGEANTIEKRNALSAAIAKRLDLLVQNGVIQKYSYSLVATAKQEVLGEASLELGIVPPQELRKITTVIGLTSSQA</sequence>
<dbReference type="EMBL" id="JABAGV010000211">
    <property type="protein sequence ID" value="MBC2478094.1"/>
    <property type="molecule type" value="Genomic_DNA"/>
</dbReference>
<name>A0AAW3WHL7_CLOBE</name>
<dbReference type="AlphaFoldDB" id="A0AAW3WHL7"/>
<evidence type="ECO:0000313" key="1">
    <source>
        <dbReference type="EMBL" id="MBC2478094.1"/>
    </source>
</evidence>
<organism evidence="1 2">
    <name type="scientific">Clostridium beijerinckii</name>
    <name type="common">Clostridium MP</name>
    <dbReference type="NCBI Taxonomy" id="1520"/>
    <lineage>
        <taxon>Bacteria</taxon>
        <taxon>Bacillati</taxon>
        <taxon>Bacillota</taxon>
        <taxon>Clostridia</taxon>
        <taxon>Eubacteriales</taxon>
        <taxon>Clostridiaceae</taxon>
        <taxon>Clostridium</taxon>
    </lineage>
</organism>